<evidence type="ECO:0000313" key="2">
    <source>
        <dbReference type="Proteomes" id="UP001149165"/>
    </source>
</evidence>
<reference evidence="1" key="1">
    <citation type="submission" date="2022-11" db="EMBL/GenBank/DDBJ databases">
        <authorList>
            <person name="Petersen C."/>
        </authorList>
    </citation>
    <scope>NUCLEOTIDE SEQUENCE</scope>
    <source>
        <strain evidence="1">IBT 30069</strain>
    </source>
</reference>
<name>A0A9W9EG25_9EURO</name>
<gene>
    <name evidence="1" type="ORF">N7456_013364</name>
</gene>
<accession>A0A9W9EG25</accession>
<dbReference type="EMBL" id="JAPQKH010000011">
    <property type="protein sequence ID" value="KAJ5081126.1"/>
    <property type="molecule type" value="Genomic_DNA"/>
</dbReference>
<organism evidence="1 2">
    <name type="scientific">Penicillium angulare</name>
    <dbReference type="NCBI Taxonomy" id="116970"/>
    <lineage>
        <taxon>Eukaryota</taxon>
        <taxon>Fungi</taxon>
        <taxon>Dikarya</taxon>
        <taxon>Ascomycota</taxon>
        <taxon>Pezizomycotina</taxon>
        <taxon>Eurotiomycetes</taxon>
        <taxon>Eurotiomycetidae</taxon>
        <taxon>Eurotiales</taxon>
        <taxon>Aspergillaceae</taxon>
        <taxon>Penicillium</taxon>
    </lineage>
</organism>
<reference evidence="1" key="2">
    <citation type="journal article" date="2023" name="IMA Fungus">
        <title>Comparative genomic study of the Penicillium genus elucidates a diverse pangenome and 15 lateral gene transfer events.</title>
        <authorList>
            <person name="Petersen C."/>
            <person name="Sorensen T."/>
            <person name="Nielsen M.R."/>
            <person name="Sondergaard T.E."/>
            <person name="Sorensen J.L."/>
            <person name="Fitzpatrick D.A."/>
            <person name="Frisvad J.C."/>
            <person name="Nielsen K.L."/>
        </authorList>
    </citation>
    <scope>NUCLEOTIDE SEQUENCE</scope>
    <source>
        <strain evidence="1">IBT 30069</strain>
    </source>
</reference>
<evidence type="ECO:0000313" key="1">
    <source>
        <dbReference type="EMBL" id="KAJ5081126.1"/>
    </source>
</evidence>
<protein>
    <submittedName>
        <fullName evidence="1">Uncharacterized protein</fullName>
    </submittedName>
</protein>
<sequence length="229" mass="26273">MSRALKGLLDGGIPVMEYGEQIAARYGNADAPMQVEWVIPDNEIHRASQILLAHGLPISKTDPWPHFGVWEKKPFRHELSSELGICIYLIPMRIVKLGLEDTIEVFSWCSDELKIRSPIPGRYMMSLIRLLRLMKLDSSSRHRPEKDLKDFVSFAIFGKRDKGIIPAIQYSEYERGAREMRKKIIADIVVDGWDFGQVDAAELELVRNVIWDPLAVRRLFDVSQKVVDL</sequence>
<keyword evidence="2" id="KW-1185">Reference proteome</keyword>
<dbReference type="AlphaFoldDB" id="A0A9W9EG25"/>
<comment type="caution">
    <text evidence="1">The sequence shown here is derived from an EMBL/GenBank/DDBJ whole genome shotgun (WGS) entry which is preliminary data.</text>
</comment>
<proteinExistence type="predicted"/>
<dbReference type="OrthoDB" id="4202165at2759"/>
<dbReference type="Proteomes" id="UP001149165">
    <property type="component" value="Unassembled WGS sequence"/>
</dbReference>